<feature type="domain" description="Flavodoxin-like" evidence="3">
    <location>
        <begin position="4"/>
        <end position="192"/>
    </location>
</feature>
<dbReference type="GO" id="GO:0032126">
    <property type="term" value="C:eisosome"/>
    <property type="evidence" value="ECO:0007669"/>
    <property type="project" value="UniProtKB-ARBA"/>
</dbReference>
<keyword evidence="5" id="KW-1185">Reference proteome</keyword>
<protein>
    <submittedName>
        <fullName evidence="4">LAQU0S02e03906g1_1</fullName>
    </submittedName>
</protein>
<accession>A0A0P1KNA7</accession>
<dbReference type="OrthoDB" id="504689at2759"/>
<dbReference type="GO" id="GO:0003955">
    <property type="term" value="F:NAD(P)H dehydrogenase (quinone) activity"/>
    <property type="evidence" value="ECO:0007669"/>
    <property type="project" value="InterPro"/>
</dbReference>
<dbReference type="Gene3D" id="3.40.50.360">
    <property type="match status" value="1"/>
</dbReference>
<sequence length="245" mass="26320">MAKIAIITYSMYGHIDTLAKSIQKGVQAAGGQADLFRVEETLPEEVLEKMSAPSKPDIPIATTQVLEEYDAFLFGVPTRYGNVPAQWAAFWDQTGGLWVKGALQGKPAGLFVSTGSYGGGQEITIKTCMTYLVHHGLIYIPLGYKNVFAELSNVEEIHGGSAWGAGTLAGADGSRQPSELELRMAVAQGKSFYEVAQHFPLSAKKAAKKEVKSVQNGSAAQRTTQQAPTKTEKKEPSKSGCCVMM</sequence>
<dbReference type="GO" id="GO:0160020">
    <property type="term" value="P:positive regulation of ferroptosis"/>
    <property type="evidence" value="ECO:0007669"/>
    <property type="project" value="UniProtKB-ARBA"/>
</dbReference>
<name>A0A0P1KNA7_9SACH</name>
<dbReference type="PANTHER" id="PTHR30546">
    <property type="entry name" value="FLAVODOXIN-RELATED PROTEIN WRBA-RELATED"/>
    <property type="match status" value="1"/>
</dbReference>
<dbReference type="NCBIfam" id="NF002999">
    <property type="entry name" value="PRK03767.1"/>
    <property type="match status" value="1"/>
</dbReference>
<evidence type="ECO:0000256" key="2">
    <source>
        <dbReference type="SAM" id="MobiDB-lite"/>
    </source>
</evidence>
<dbReference type="GO" id="GO:0010181">
    <property type="term" value="F:FMN binding"/>
    <property type="evidence" value="ECO:0007669"/>
    <property type="project" value="InterPro"/>
</dbReference>
<organism evidence="4 5">
    <name type="scientific">Lachancea quebecensis</name>
    <dbReference type="NCBI Taxonomy" id="1654605"/>
    <lineage>
        <taxon>Eukaryota</taxon>
        <taxon>Fungi</taxon>
        <taxon>Dikarya</taxon>
        <taxon>Ascomycota</taxon>
        <taxon>Saccharomycotina</taxon>
        <taxon>Saccharomycetes</taxon>
        <taxon>Saccharomycetales</taxon>
        <taxon>Saccharomycetaceae</taxon>
        <taxon>Lachancea</taxon>
    </lineage>
</organism>
<evidence type="ECO:0000313" key="5">
    <source>
        <dbReference type="Proteomes" id="UP000236544"/>
    </source>
</evidence>
<dbReference type="GO" id="GO:0016020">
    <property type="term" value="C:membrane"/>
    <property type="evidence" value="ECO:0007669"/>
    <property type="project" value="TreeGrafter"/>
</dbReference>
<dbReference type="InterPro" id="IPR008254">
    <property type="entry name" value="Flavodoxin/NO_synth"/>
</dbReference>
<dbReference type="InterPro" id="IPR010089">
    <property type="entry name" value="Flavoprotein_WrbA-like"/>
</dbReference>
<evidence type="ECO:0000259" key="3">
    <source>
        <dbReference type="PROSITE" id="PS50902"/>
    </source>
</evidence>
<evidence type="ECO:0000313" key="4">
    <source>
        <dbReference type="EMBL" id="CUS21019.1"/>
    </source>
</evidence>
<reference evidence="5" key="1">
    <citation type="submission" date="2015-10" db="EMBL/GenBank/DDBJ databases">
        <authorList>
            <person name="Devillers H."/>
        </authorList>
    </citation>
    <scope>NUCLEOTIDE SEQUENCE [LARGE SCALE GENOMIC DNA]</scope>
</reference>
<feature type="region of interest" description="Disordered" evidence="2">
    <location>
        <begin position="210"/>
        <end position="245"/>
    </location>
</feature>
<dbReference type="Proteomes" id="UP000236544">
    <property type="component" value="Unassembled WGS sequence"/>
</dbReference>
<dbReference type="FunFam" id="3.40.50.360:FF:000001">
    <property type="entry name" value="NAD(P)H dehydrogenase (Quinone) FQR1-like"/>
    <property type="match status" value="1"/>
</dbReference>
<dbReference type="InterPro" id="IPR005025">
    <property type="entry name" value="FMN_Rdtase-like_dom"/>
</dbReference>
<comment type="similarity">
    <text evidence="1">Belongs to the WrbA family.</text>
</comment>
<feature type="compositionally biased region" description="Polar residues" evidence="2">
    <location>
        <begin position="213"/>
        <end position="229"/>
    </location>
</feature>
<dbReference type="InterPro" id="IPR029039">
    <property type="entry name" value="Flavoprotein-like_sf"/>
</dbReference>
<dbReference type="AlphaFoldDB" id="A0A0P1KNA7"/>
<dbReference type="PANTHER" id="PTHR30546:SF23">
    <property type="entry name" value="FLAVOPROTEIN-LIKE PROTEIN YCP4-RELATED"/>
    <property type="match status" value="1"/>
</dbReference>
<dbReference type="PROSITE" id="PS50902">
    <property type="entry name" value="FLAVODOXIN_LIKE"/>
    <property type="match status" value="1"/>
</dbReference>
<dbReference type="NCBIfam" id="TIGR01755">
    <property type="entry name" value="flav_wrbA"/>
    <property type="match status" value="1"/>
</dbReference>
<gene>
    <name evidence="4" type="ORF">LAQU0_S02e03906g</name>
</gene>
<dbReference type="SUPFAM" id="SSF52218">
    <property type="entry name" value="Flavoproteins"/>
    <property type="match status" value="1"/>
</dbReference>
<dbReference type="Pfam" id="PF03358">
    <property type="entry name" value="FMN_red"/>
    <property type="match status" value="1"/>
</dbReference>
<dbReference type="EMBL" id="LN890542">
    <property type="protein sequence ID" value="CUS21019.1"/>
    <property type="molecule type" value="Genomic_DNA"/>
</dbReference>
<evidence type="ECO:0000256" key="1">
    <source>
        <dbReference type="ARBA" id="ARBA00006961"/>
    </source>
</evidence>
<proteinExistence type="inferred from homology"/>